<dbReference type="Proteomes" id="UP000505210">
    <property type="component" value="Chromosome"/>
</dbReference>
<evidence type="ECO:0000313" key="3">
    <source>
        <dbReference type="Proteomes" id="UP000505210"/>
    </source>
</evidence>
<name>A0A6M8B1I5_9CYAN</name>
<dbReference type="EMBL" id="CP053661">
    <property type="protein sequence ID" value="QKD80859.1"/>
    <property type="molecule type" value="Genomic_DNA"/>
</dbReference>
<evidence type="ECO:0000313" key="2">
    <source>
        <dbReference type="EMBL" id="QKD80859.1"/>
    </source>
</evidence>
<organism evidence="2 3">
    <name type="scientific">Thermoleptolyngbya sichuanensis A183</name>
    <dbReference type="NCBI Taxonomy" id="2737172"/>
    <lineage>
        <taxon>Bacteria</taxon>
        <taxon>Bacillati</taxon>
        <taxon>Cyanobacteriota</taxon>
        <taxon>Cyanophyceae</taxon>
        <taxon>Oculatellales</taxon>
        <taxon>Oculatellaceae</taxon>
        <taxon>Thermoleptolyngbya</taxon>
        <taxon>Thermoleptolyngbya sichuanensis</taxon>
    </lineage>
</organism>
<reference evidence="2 3" key="1">
    <citation type="submission" date="2020-05" db="EMBL/GenBank/DDBJ databases">
        <title>Complete genome sequence of of a novel Thermoleptolyngbya strain isolated from hot springs of Ganzi, Sichuan China.</title>
        <authorList>
            <person name="Tang J."/>
            <person name="Daroch M."/>
            <person name="Li L."/>
            <person name="Waleron K."/>
            <person name="Waleron M."/>
            <person name="Waleron M."/>
        </authorList>
    </citation>
    <scope>NUCLEOTIDE SEQUENCE [LARGE SCALE GENOMIC DNA]</scope>
    <source>
        <strain evidence="2 3">PKUAC-SCTA183</strain>
    </source>
</reference>
<sequence>MNSSSLANRLTHGRSPYPFQTAVQPVALAFWAGRVLAVGVLLSVGMATAALAGTRQPQATAAARQAFRQEQQDKIRPEHYDLAQYPLTEETVVHWRGLLWATAILEPADESIDAAIARLLEFAYSPDELGFSSAQRSVVEMALQVGTQRLLGETSSPQIAAQFQQVLERSENPRWVAIALSALAQATDHPADRRQWGDRVRQRFSTWQQEPLLETTLRDVAALDAPPALPPLQDLLDWQIAPNQMHAYVLCPRDRTALCQLTVKDWTGAFVERADGTRWSVPLLRRSLHGLRWNLTRGDTPQGIYRIEGVRSPSADTFRAYGQFPRVNLYVPHEAGVREFLPGQPGTVGAIAQYRALLPPSWRNYFPIYQSYWAGRMGRGLFRIHGSGEDPAFFANSARFPHSYGWSPAIGCLSALEQYDESGNLQQADMPAILQALTQASGAASPSDLVGYLVLVERE</sequence>
<gene>
    <name evidence="2" type="ORF">HPC62_00555</name>
</gene>
<evidence type="ECO:0000256" key="1">
    <source>
        <dbReference type="SAM" id="Phobius"/>
    </source>
</evidence>
<accession>A0A6M8B1I5</accession>
<keyword evidence="1" id="KW-1133">Transmembrane helix</keyword>
<feature type="transmembrane region" description="Helical" evidence="1">
    <location>
        <begin position="28"/>
        <end position="52"/>
    </location>
</feature>
<keyword evidence="1" id="KW-0812">Transmembrane</keyword>
<keyword evidence="1" id="KW-0472">Membrane</keyword>
<dbReference type="RefSeq" id="WP_172353290.1">
    <property type="nucleotide sequence ID" value="NZ_CP053661.1"/>
</dbReference>
<proteinExistence type="predicted"/>
<protein>
    <submittedName>
        <fullName evidence="2">Uncharacterized protein</fullName>
    </submittedName>
</protein>
<keyword evidence="3" id="KW-1185">Reference proteome</keyword>
<dbReference type="AlphaFoldDB" id="A0A6M8B1I5"/>
<dbReference type="KEGG" id="theu:HPC62_00555"/>